<dbReference type="InterPro" id="IPR041522">
    <property type="entry name" value="CdaR_GGDEF"/>
</dbReference>
<dbReference type="OrthoDB" id="3196285at2"/>
<dbReference type="InterPro" id="IPR051448">
    <property type="entry name" value="CdaR-like_regulators"/>
</dbReference>
<dbReference type="PATRIC" id="fig|1068978.7.peg.3861"/>
<feature type="domain" description="RsbT co-antagonist protein RsbRD N-terminal" evidence="3">
    <location>
        <begin position="20"/>
        <end position="157"/>
    </location>
</feature>
<dbReference type="InterPro" id="IPR025751">
    <property type="entry name" value="RsbRD_N_dom"/>
</dbReference>
<evidence type="ECO:0000313" key="6">
    <source>
        <dbReference type="Proteomes" id="UP000062973"/>
    </source>
</evidence>
<dbReference type="KEGG" id="amq:AMETH_3612"/>
<dbReference type="PANTHER" id="PTHR33744:SF1">
    <property type="entry name" value="DNA-BINDING TRANSCRIPTIONAL ACTIVATOR ADER"/>
    <property type="match status" value="1"/>
</dbReference>
<accession>A0A076MSU4</accession>
<dbReference type="InterPro" id="IPR042070">
    <property type="entry name" value="PucR_C-HTH_sf"/>
</dbReference>
<dbReference type="EMBL" id="CP009110">
    <property type="protein sequence ID" value="AIJ23704.1"/>
    <property type="molecule type" value="Genomic_DNA"/>
</dbReference>
<sequence>MPTDNSGIDALVTALLGELDDLADAVSERIRREVVLYQAGDPVPVGSLRQSVLDNAELILRQFVSEHAPDLSAPWATGRERAQQGAPLPEVVRAYRVGFAHLWDALVARARASEVDDRVLVDFAATVWRLVGTYTDAMADAYRDTASQIMLEREHERSMLVEALFTGVLGSQDTLWEAAQTLGLPVEGCFVVVAAENPELGKRSLVGIEPRLRAGGIRSAWRLSPEEHIGVLALPYPSLGERLPDLLRGGATVRIGLSPAYPHLRETPRALRLARLALGTLPPGQADVAPWDDAPVAVLIAAAPGEAERVASTVFGPLLDLPPADRKVLVDTLDAWFACGGSAAEAGKRLYCHANTVRYRLRRVEELTGRGLGDPKAVAELATALQVVRLLPVRG</sequence>
<dbReference type="Gene3D" id="1.10.10.2840">
    <property type="entry name" value="PucR C-terminal helix-turn-helix domain"/>
    <property type="match status" value="1"/>
</dbReference>
<dbReference type="STRING" id="1068978.AMETH_3612"/>
<evidence type="ECO:0000259" key="4">
    <source>
        <dbReference type="Pfam" id="PF17853"/>
    </source>
</evidence>
<dbReference type="PANTHER" id="PTHR33744">
    <property type="entry name" value="CARBOHYDRATE DIACID REGULATOR"/>
    <property type="match status" value="1"/>
</dbReference>
<evidence type="ECO:0000256" key="1">
    <source>
        <dbReference type="ARBA" id="ARBA00006754"/>
    </source>
</evidence>
<protein>
    <submittedName>
        <fullName evidence="5">Putative transcriptional regulator</fullName>
    </submittedName>
</protein>
<dbReference type="eggNOG" id="COG3835">
    <property type="taxonomic scope" value="Bacteria"/>
</dbReference>
<dbReference type="RefSeq" id="WP_017982538.1">
    <property type="nucleotide sequence ID" value="NZ_AQUL01000001.1"/>
</dbReference>
<proteinExistence type="inferred from homology"/>
<dbReference type="Pfam" id="PF17853">
    <property type="entry name" value="GGDEF_2"/>
    <property type="match status" value="1"/>
</dbReference>
<keyword evidence="6" id="KW-1185">Reference proteome</keyword>
<comment type="similarity">
    <text evidence="1">Belongs to the CdaR family.</text>
</comment>
<feature type="domain" description="CdaR GGDEF-like" evidence="4">
    <location>
        <begin position="172"/>
        <end position="278"/>
    </location>
</feature>
<organism evidence="5 6">
    <name type="scientific">Amycolatopsis methanolica 239</name>
    <dbReference type="NCBI Taxonomy" id="1068978"/>
    <lineage>
        <taxon>Bacteria</taxon>
        <taxon>Bacillati</taxon>
        <taxon>Actinomycetota</taxon>
        <taxon>Actinomycetes</taxon>
        <taxon>Pseudonocardiales</taxon>
        <taxon>Pseudonocardiaceae</taxon>
        <taxon>Amycolatopsis</taxon>
        <taxon>Amycolatopsis methanolica group</taxon>
    </lineage>
</organism>
<dbReference type="Pfam" id="PF14361">
    <property type="entry name" value="RsbRD_N"/>
    <property type="match status" value="1"/>
</dbReference>
<dbReference type="Pfam" id="PF13556">
    <property type="entry name" value="HTH_30"/>
    <property type="match status" value="1"/>
</dbReference>
<reference evidence="5 6" key="1">
    <citation type="submission" date="2014-07" db="EMBL/GenBank/DDBJ databases">
        <title>Whole Genome Sequence of the Amycolatopsis methanolica 239.</title>
        <authorList>
            <person name="Tang B."/>
        </authorList>
    </citation>
    <scope>NUCLEOTIDE SEQUENCE [LARGE SCALE GENOMIC DNA]</scope>
    <source>
        <strain evidence="5 6">239</strain>
    </source>
</reference>
<evidence type="ECO:0000259" key="2">
    <source>
        <dbReference type="Pfam" id="PF13556"/>
    </source>
</evidence>
<gene>
    <name evidence="5" type="ORF">AMETH_3612</name>
</gene>
<evidence type="ECO:0000259" key="3">
    <source>
        <dbReference type="Pfam" id="PF14361"/>
    </source>
</evidence>
<evidence type="ECO:0000313" key="5">
    <source>
        <dbReference type="EMBL" id="AIJ23704.1"/>
    </source>
</evidence>
<feature type="domain" description="PucR C-terminal helix-turn-helix" evidence="2">
    <location>
        <begin position="329"/>
        <end position="386"/>
    </location>
</feature>
<dbReference type="InterPro" id="IPR025736">
    <property type="entry name" value="PucR_C-HTH_dom"/>
</dbReference>
<dbReference type="Proteomes" id="UP000062973">
    <property type="component" value="Chromosome"/>
</dbReference>
<dbReference type="HOGENOM" id="CLU_041278_0_0_11"/>
<dbReference type="AlphaFoldDB" id="A0A076MSU4"/>
<name>A0A076MSU4_AMYME</name>